<sequence length="146" mass="15290">MADKAAAIREALRVLCEAGREDLIQPGVLSQAWVGLESTKGAAAGGVAAAISACSPPQKLNKNVSAHCLGDNSRKGKKEEATQEASGIPAQASPVCEGRRGRAARAPQRLLGVGLSARGRPRGIPVMKGKEVNDLPRRHRPLIAMR</sequence>
<evidence type="ECO:0000313" key="2">
    <source>
        <dbReference type="EMBL" id="KAJ1100398.1"/>
    </source>
</evidence>
<protein>
    <submittedName>
        <fullName evidence="2">Uncharacterized protein</fullName>
    </submittedName>
</protein>
<dbReference type="Proteomes" id="UP001066276">
    <property type="component" value="Chromosome 10"/>
</dbReference>
<name>A0AAV7MER2_PLEWA</name>
<keyword evidence="3" id="KW-1185">Reference proteome</keyword>
<reference evidence="2" key="1">
    <citation type="journal article" date="2022" name="bioRxiv">
        <title>Sequencing and chromosome-scale assembly of the giantPleurodeles waltlgenome.</title>
        <authorList>
            <person name="Brown T."/>
            <person name="Elewa A."/>
            <person name="Iarovenko S."/>
            <person name="Subramanian E."/>
            <person name="Araus A.J."/>
            <person name="Petzold A."/>
            <person name="Susuki M."/>
            <person name="Suzuki K.-i.T."/>
            <person name="Hayashi T."/>
            <person name="Toyoda A."/>
            <person name="Oliveira C."/>
            <person name="Osipova E."/>
            <person name="Leigh N.D."/>
            <person name="Simon A."/>
            <person name="Yun M.H."/>
        </authorList>
    </citation>
    <scope>NUCLEOTIDE SEQUENCE</scope>
    <source>
        <strain evidence="2">20211129_DDA</strain>
        <tissue evidence="2">Liver</tissue>
    </source>
</reference>
<dbReference type="EMBL" id="JANPWB010000014">
    <property type="protein sequence ID" value="KAJ1100398.1"/>
    <property type="molecule type" value="Genomic_DNA"/>
</dbReference>
<organism evidence="2 3">
    <name type="scientific">Pleurodeles waltl</name>
    <name type="common">Iberian ribbed newt</name>
    <dbReference type="NCBI Taxonomy" id="8319"/>
    <lineage>
        <taxon>Eukaryota</taxon>
        <taxon>Metazoa</taxon>
        <taxon>Chordata</taxon>
        <taxon>Craniata</taxon>
        <taxon>Vertebrata</taxon>
        <taxon>Euteleostomi</taxon>
        <taxon>Amphibia</taxon>
        <taxon>Batrachia</taxon>
        <taxon>Caudata</taxon>
        <taxon>Salamandroidea</taxon>
        <taxon>Salamandridae</taxon>
        <taxon>Pleurodelinae</taxon>
        <taxon>Pleurodeles</taxon>
    </lineage>
</organism>
<evidence type="ECO:0000313" key="3">
    <source>
        <dbReference type="Proteomes" id="UP001066276"/>
    </source>
</evidence>
<evidence type="ECO:0000256" key="1">
    <source>
        <dbReference type="SAM" id="MobiDB-lite"/>
    </source>
</evidence>
<feature type="compositionally biased region" description="Basic and acidic residues" evidence="1">
    <location>
        <begin position="72"/>
        <end position="81"/>
    </location>
</feature>
<comment type="caution">
    <text evidence="2">The sequence shown here is derived from an EMBL/GenBank/DDBJ whole genome shotgun (WGS) entry which is preliminary data.</text>
</comment>
<gene>
    <name evidence="2" type="ORF">NDU88_005484</name>
</gene>
<feature type="region of interest" description="Disordered" evidence="1">
    <location>
        <begin position="70"/>
        <end position="103"/>
    </location>
</feature>
<dbReference type="AlphaFoldDB" id="A0AAV7MER2"/>
<accession>A0AAV7MER2</accession>
<proteinExistence type="predicted"/>